<keyword evidence="3" id="KW-1185">Reference proteome</keyword>
<dbReference type="InterPro" id="IPR038694">
    <property type="entry name" value="DUF427_sf"/>
</dbReference>
<dbReference type="AlphaFoldDB" id="A0A2A8D0S6"/>
<evidence type="ECO:0000313" key="2">
    <source>
        <dbReference type="EMBL" id="PEN14579.1"/>
    </source>
</evidence>
<organism evidence="2 3">
    <name type="scientific">Longibacter salinarum</name>
    <dbReference type="NCBI Taxonomy" id="1850348"/>
    <lineage>
        <taxon>Bacteria</taxon>
        <taxon>Pseudomonadati</taxon>
        <taxon>Rhodothermota</taxon>
        <taxon>Rhodothermia</taxon>
        <taxon>Rhodothermales</taxon>
        <taxon>Salisaetaceae</taxon>
        <taxon>Longibacter</taxon>
    </lineage>
</organism>
<sequence length="163" mass="18464">MTRRIEPGPNQESVWDYPRPPAIEPVEQRLRVVFNGETIADTTQAYRILETSHPPTYYLPPGDIEMDYLHRLNRTSMCEYKGRAVYYDITVGDRTARQAAWAYPSPRSPYAVLEDHVSFYASKMDACFVGEEEARAQEGDFYGGWITDSVVGPFKGGAGTIGW</sequence>
<evidence type="ECO:0000259" key="1">
    <source>
        <dbReference type="Pfam" id="PF04248"/>
    </source>
</evidence>
<feature type="domain" description="DUF427" evidence="1">
    <location>
        <begin position="31"/>
        <end position="121"/>
    </location>
</feature>
<dbReference type="PANTHER" id="PTHR43058:SF1">
    <property type="entry name" value="DUF427 DOMAIN-CONTAINING PROTEIN"/>
    <property type="match status" value="1"/>
</dbReference>
<reference evidence="2 3" key="1">
    <citation type="submission" date="2017-10" db="EMBL/GenBank/DDBJ databases">
        <title>Draft genome of Longibacter Salinarum.</title>
        <authorList>
            <person name="Goh K.M."/>
            <person name="Shamsir M.S."/>
            <person name="Lim S.W."/>
        </authorList>
    </citation>
    <scope>NUCLEOTIDE SEQUENCE [LARGE SCALE GENOMIC DNA]</scope>
    <source>
        <strain evidence="2 3">KCTC 52045</strain>
    </source>
</reference>
<comment type="caution">
    <text evidence="2">The sequence shown here is derived from an EMBL/GenBank/DDBJ whole genome shotgun (WGS) entry which is preliminary data.</text>
</comment>
<dbReference type="PANTHER" id="PTHR43058">
    <property type="entry name" value="SLR0655 PROTEIN"/>
    <property type="match status" value="1"/>
</dbReference>
<dbReference type="RefSeq" id="WP_098074753.1">
    <property type="nucleotide sequence ID" value="NZ_PDEQ01000002.1"/>
</dbReference>
<dbReference type="OrthoDB" id="119916at2"/>
<dbReference type="Proteomes" id="UP000220102">
    <property type="component" value="Unassembled WGS sequence"/>
</dbReference>
<dbReference type="InterPro" id="IPR007361">
    <property type="entry name" value="DUF427"/>
</dbReference>
<name>A0A2A8D0S6_9BACT</name>
<proteinExistence type="predicted"/>
<evidence type="ECO:0000313" key="3">
    <source>
        <dbReference type="Proteomes" id="UP000220102"/>
    </source>
</evidence>
<dbReference type="EMBL" id="PDEQ01000002">
    <property type="protein sequence ID" value="PEN14579.1"/>
    <property type="molecule type" value="Genomic_DNA"/>
</dbReference>
<dbReference type="Gene3D" id="2.170.150.40">
    <property type="entry name" value="Domain of unknown function (DUF427)"/>
    <property type="match status" value="1"/>
</dbReference>
<gene>
    <name evidence="2" type="ORF">CRI94_06040</name>
</gene>
<protein>
    <recommendedName>
        <fullName evidence="1">DUF427 domain-containing protein</fullName>
    </recommendedName>
</protein>
<dbReference type="Pfam" id="PF04248">
    <property type="entry name" value="NTP_transf_9"/>
    <property type="match status" value="1"/>
</dbReference>
<accession>A0A2A8D0S6</accession>